<keyword evidence="5" id="KW-1185">Reference proteome</keyword>
<dbReference type="Gene3D" id="1.20.1260.10">
    <property type="match status" value="1"/>
</dbReference>
<organism evidence="4 5">
    <name type="scientific">Cryptosporangium aurantiacum</name>
    <dbReference type="NCBI Taxonomy" id="134849"/>
    <lineage>
        <taxon>Bacteria</taxon>
        <taxon>Bacillati</taxon>
        <taxon>Actinomycetota</taxon>
        <taxon>Actinomycetes</taxon>
        <taxon>Cryptosporangiales</taxon>
        <taxon>Cryptosporangiaceae</taxon>
        <taxon>Cryptosporangium</taxon>
    </lineage>
</organism>
<dbReference type="Proteomes" id="UP000184440">
    <property type="component" value="Unassembled WGS sequence"/>
</dbReference>
<sequence>MNTSHQRLRRPALAALLALLAAAAVATSVATSAGAADRSLNAQDRLFLRAAHQGHLAEITGARIALHQATVPVVRDLATRWIADHTTLDRALTQAAVPLDVELPAGPNADQEELAARYRETSGPEFDRLWVTTQITAHHQAEALVNAELTAGSSAAVKALARAAEPVVAAHHQLLTAAAPGVGTVIIASPNVPPPGSVPTTPSSAPPPGWRVQSPTTAPRGWTNPGFDGTTLSPIPIPGGPGPSLTVGP</sequence>
<proteinExistence type="predicted"/>
<dbReference type="AlphaFoldDB" id="A0A1M7RIG0"/>
<dbReference type="InterPro" id="IPR006311">
    <property type="entry name" value="TAT_signal"/>
</dbReference>
<dbReference type="EMBL" id="FRCS01000013">
    <property type="protein sequence ID" value="SHN46105.1"/>
    <property type="molecule type" value="Genomic_DNA"/>
</dbReference>
<dbReference type="Pfam" id="PF13628">
    <property type="entry name" value="DUF4142"/>
    <property type="match status" value="1"/>
</dbReference>
<gene>
    <name evidence="4" type="ORF">SAMN05443668_113189</name>
</gene>
<dbReference type="PANTHER" id="PTHR38593:SF1">
    <property type="entry name" value="BLR2558 PROTEIN"/>
    <property type="match status" value="1"/>
</dbReference>
<feature type="chain" id="PRO_5012568274" evidence="2">
    <location>
        <begin position="36"/>
        <end position="249"/>
    </location>
</feature>
<evidence type="ECO:0000256" key="1">
    <source>
        <dbReference type="SAM" id="MobiDB-lite"/>
    </source>
</evidence>
<dbReference type="PANTHER" id="PTHR38593">
    <property type="entry name" value="BLR2558 PROTEIN"/>
    <property type="match status" value="1"/>
</dbReference>
<dbReference type="STRING" id="134849.SAMN05443668_113189"/>
<name>A0A1M7RIG0_9ACTN</name>
<dbReference type="RefSeq" id="WP_178380046.1">
    <property type="nucleotide sequence ID" value="NZ_FRCS01000013.1"/>
</dbReference>
<evidence type="ECO:0000313" key="5">
    <source>
        <dbReference type="Proteomes" id="UP000184440"/>
    </source>
</evidence>
<feature type="region of interest" description="Disordered" evidence="1">
    <location>
        <begin position="193"/>
        <end position="249"/>
    </location>
</feature>
<accession>A0A1M7RIG0</accession>
<dbReference type="PROSITE" id="PS51318">
    <property type="entry name" value="TAT"/>
    <property type="match status" value="1"/>
</dbReference>
<reference evidence="4 5" key="1">
    <citation type="submission" date="2016-11" db="EMBL/GenBank/DDBJ databases">
        <authorList>
            <person name="Jaros S."/>
            <person name="Januszkiewicz K."/>
            <person name="Wedrychowicz H."/>
        </authorList>
    </citation>
    <scope>NUCLEOTIDE SEQUENCE [LARGE SCALE GENOMIC DNA]</scope>
    <source>
        <strain evidence="4 5">DSM 46144</strain>
    </source>
</reference>
<evidence type="ECO:0000256" key="2">
    <source>
        <dbReference type="SAM" id="SignalP"/>
    </source>
</evidence>
<dbReference type="InterPro" id="IPR012347">
    <property type="entry name" value="Ferritin-like"/>
</dbReference>
<feature type="domain" description="DUF4142" evidence="3">
    <location>
        <begin position="43"/>
        <end position="173"/>
    </location>
</feature>
<dbReference type="InterPro" id="IPR025419">
    <property type="entry name" value="DUF4142"/>
</dbReference>
<feature type="signal peptide" evidence="2">
    <location>
        <begin position="1"/>
        <end position="35"/>
    </location>
</feature>
<evidence type="ECO:0000313" key="4">
    <source>
        <dbReference type="EMBL" id="SHN46105.1"/>
    </source>
</evidence>
<keyword evidence="2" id="KW-0732">Signal</keyword>
<evidence type="ECO:0000259" key="3">
    <source>
        <dbReference type="Pfam" id="PF13628"/>
    </source>
</evidence>
<protein>
    <submittedName>
        <fullName evidence="4">Predicted outer membrane protein</fullName>
    </submittedName>
</protein>